<dbReference type="SUPFAM" id="SSF55961">
    <property type="entry name" value="Bet v1-like"/>
    <property type="match status" value="1"/>
</dbReference>
<dbReference type="EMBL" id="SGXM01000001">
    <property type="protein sequence ID" value="RZT42166.1"/>
    <property type="molecule type" value="Genomic_DNA"/>
</dbReference>
<accession>A0A4Q7S700</accession>
<comment type="caution">
    <text evidence="3">The sequence shown here is derived from an EMBL/GenBank/DDBJ whole genome shotgun (WGS) entry which is preliminary data.</text>
</comment>
<dbReference type="Pfam" id="PF08327">
    <property type="entry name" value="AHSA1"/>
    <property type="match status" value="1"/>
</dbReference>
<reference evidence="3 4" key="1">
    <citation type="journal article" date="2015" name="Stand. Genomic Sci.">
        <title>Genomic Encyclopedia of Bacterial and Archaeal Type Strains, Phase III: the genomes of soil and plant-associated and newly described type strains.</title>
        <authorList>
            <person name="Whitman W.B."/>
            <person name="Woyke T."/>
            <person name="Klenk H.P."/>
            <person name="Zhou Y."/>
            <person name="Lilburn T.G."/>
            <person name="Beck B.J."/>
            <person name="De Vos P."/>
            <person name="Vandamme P."/>
            <person name="Eisen J.A."/>
            <person name="Garrity G."/>
            <person name="Hugenholtz P."/>
            <person name="Kyrpides N.C."/>
        </authorList>
    </citation>
    <scope>NUCLEOTIDE SEQUENCE [LARGE SCALE GENOMIC DNA]</scope>
    <source>
        <strain evidence="3 4">ASC-9842</strain>
    </source>
</reference>
<sequence>MATPTDPQQPRESLTVSRTFNAPPELVFRAWSAAEHLRNWFSPHGFTIPECEVEFRPGGKFDLRMTSDDGTYDQWLRGHYVEIVPHSRLVLDVTVITFEGKPLFSALTTVGFAPVNGGTAMTVNQRYTALDPSMGDFTRGAEEGWAQTLERLEAEVGRMG</sequence>
<comment type="similarity">
    <text evidence="1">Belongs to the AHA1 family.</text>
</comment>
<dbReference type="InterPro" id="IPR023393">
    <property type="entry name" value="START-like_dom_sf"/>
</dbReference>
<proteinExistence type="inferred from homology"/>
<keyword evidence="4" id="KW-1185">Reference proteome</keyword>
<dbReference type="Proteomes" id="UP000291078">
    <property type="component" value="Unassembled WGS sequence"/>
</dbReference>
<dbReference type="Gene3D" id="3.30.530.20">
    <property type="match status" value="1"/>
</dbReference>
<dbReference type="OrthoDB" id="9805228at2"/>
<protein>
    <submittedName>
        <fullName evidence="3">Uncharacterized protein YndB with AHSA1/START domain</fullName>
    </submittedName>
</protein>
<gene>
    <name evidence="3" type="ORF">EV147_1189</name>
</gene>
<evidence type="ECO:0000256" key="1">
    <source>
        <dbReference type="ARBA" id="ARBA00006817"/>
    </source>
</evidence>
<evidence type="ECO:0000313" key="3">
    <source>
        <dbReference type="EMBL" id="RZT42166.1"/>
    </source>
</evidence>
<dbReference type="CDD" id="cd07814">
    <property type="entry name" value="SRPBCC_CalC_Aha1-like"/>
    <property type="match status" value="1"/>
</dbReference>
<evidence type="ECO:0000259" key="2">
    <source>
        <dbReference type="Pfam" id="PF08327"/>
    </source>
</evidence>
<evidence type="ECO:0000313" key="4">
    <source>
        <dbReference type="Proteomes" id="UP000291078"/>
    </source>
</evidence>
<dbReference type="RefSeq" id="WP_130390154.1">
    <property type="nucleotide sequence ID" value="NZ_SGXM01000001.1"/>
</dbReference>
<dbReference type="InterPro" id="IPR013538">
    <property type="entry name" value="ASHA1/2-like_C"/>
</dbReference>
<feature type="domain" description="Activator of Hsp90 ATPase homologue 1/2-like C-terminal" evidence="2">
    <location>
        <begin position="21"/>
        <end position="156"/>
    </location>
</feature>
<organism evidence="3 4">
    <name type="scientific">Cupriavidus agavae</name>
    <dbReference type="NCBI Taxonomy" id="1001822"/>
    <lineage>
        <taxon>Bacteria</taxon>
        <taxon>Pseudomonadati</taxon>
        <taxon>Pseudomonadota</taxon>
        <taxon>Betaproteobacteria</taxon>
        <taxon>Burkholderiales</taxon>
        <taxon>Burkholderiaceae</taxon>
        <taxon>Cupriavidus</taxon>
    </lineage>
</organism>
<dbReference type="AlphaFoldDB" id="A0A4Q7S700"/>
<name>A0A4Q7S700_9BURK</name>